<reference evidence="2 3" key="1">
    <citation type="submission" date="2018-06" db="EMBL/GenBank/DDBJ databases">
        <authorList>
            <consortium name="Pathogen Informatics"/>
            <person name="Doyle S."/>
        </authorList>
    </citation>
    <scope>NUCLEOTIDE SEQUENCE [LARGE SCALE GENOMIC DNA]</scope>
    <source>
        <strain evidence="2 3">NCTC13100</strain>
    </source>
</reference>
<feature type="domain" description="Pyridoxamine 5'-phosphate oxidase N-terminal" evidence="1">
    <location>
        <begin position="17"/>
        <end position="171"/>
    </location>
</feature>
<dbReference type="PANTHER" id="PTHR34071">
    <property type="entry name" value="5-NITROIMIDAZOLE ANTIBIOTICS RESISTANCE PROTEIN, NIMA-FAMILY-RELATED PROTEIN-RELATED"/>
    <property type="match status" value="1"/>
</dbReference>
<accession>A0A379DFV8</accession>
<dbReference type="Gene3D" id="2.30.110.10">
    <property type="entry name" value="Electron Transport, Fmn-binding Protein, Chain A"/>
    <property type="match status" value="1"/>
</dbReference>
<sequence length="176" mass="19846">MEMRRKDREMPATFGLEVIDRSSYGTLAVSEPDGMPYCVPLSIVRKQQTLYFHGAQSGHKAGLFASDPSVCIVFVGHAQVPDIYSEEELAGFHEYPEKAGALISKVFTTEFESTMVRGKVRRVTDREEQIEALRSICLKYTPDKMQHFDLAIHTGLSRTAVYAVEIEEISAKRKKL</sequence>
<evidence type="ECO:0000313" key="3">
    <source>
        <dbReference type="Proteomes" id="UP000254263"/>
    </source>
</evidence>
<name>A0A379DFV8_9PORP</name>
<organism evidence="2 3">
    <name type="scientific">Porphyromonas macacae</name>
    <dbReference type="NCBI Taxonomy" id="28115"/>
    <lineage>
        <taxon>Bacteria</taxon>
        <taxon>Pseudomonadati</taxon>
        <taxon>Bacteroidota</taxon>
        <taxon>Bacteroidia</taxon>
        <taxon>Bacteroidales</taxon>
        <taxon>Porphyromonadaceae</taxon>
        <taxon>Porphyromonas</taxon>
    </lineage>
</organism>
<dbReference type="PANTHER" id="PTHR34071:SF2">
    <property type="entry name" value="FLAVIN-NUCLEOTIDE-BINDING PROTEIN"/>
    <property type="match status" value="1"/>
</dbReference>
<dbReference type="Proteomes" id="UP000254263">
    <property type="component" value="Unassembled WGS sequence"/>
</dbReference>
<dbReference type="Pfam" id="PF01243">
    <property type="entry name" value="PNPOx_N"/>
    <property type="match status" value="1"/>
</dbReference>
<dbReference type="SUPFAM" id="SSF50475">
    <property type="entry name" value="FMN-binding split barrel"/>
    <property type="match status" value="1"/>
</dbReference>
<dbReference type="InterPro" id="IPR012349">
    <property type="entry name" value="Split_barrel_FMN-bd"/>
</dbReference>
<dbReference type="RefSeq" id="WP_018359451.1">
    <property type="nucleotide sequence ID" value="NZ_UGTI01000001.1"/>
</dbReference>
<evidence type="ECO:0000313" key="2">
    <source>
        <dbReference type="EMBL" id="SUB77278.1"/>
    </source>
</evidence>
<proteinExistence type="predicted"/>
<evidence type="ECO:0000259" key="1">
    <source>
        <dbReference type="Pfam" id="PF01243"/>
    </source>
</evidence>
<dbReference type="AlphaFoldDB" id="A0A379DFV8"/>
<gene>
    <name evidence="2" type="ORF">NCTC13100_00393</name>
</gene>
<dbReference type="InterPro" id="IPR011576">
    <property type="entry name" value="Pyridox_Oxase_N"/>
</dbReference>
<dbReference type="EMBL" id="UGTI01000001">
    <property type="protein sequence ID" value="SUB77278.1"/>
    <property type="molecule type" value="Genomic_DNA"/>
</dbReference>
<protein>
    <submittedName>
        <fullName evidence="2">Predicted flavin-nucleotide-binding protein</fullName>
    </submittedName>
</protein>